<proteinExistence type="predicted"/>
<dbReference type="RefSeq" id="WP_289527389.1">
    <property type="nucleotide sequence ID" value="NZ_JAUDCK010000008.1"/>
</dbReference>
<dbReference type="Proteomes" id="UP001529275">
    <property type="component" value="Unassembled WGS sequence"/>
</dbReference>
<protein>
    <submittedName>
        <fullName evidence="2">Substrate-binding domain-containing protein</fullName>
    </submittedName>
</protein>
<evidence type="ECO:0000313" key="2">
    <source>
        <dbReference type="EMBL" id="MDM8195451.1"/>
    </source>
</evidence>
<dbReference type="CDD" id="cd05466">
    <property type="entry name" value="PBP2_LTTR_substrate"/>
    <property type="match status" value="1"/>
</dbReference>
<reference evidence="3" key="1">
    <citation type="submission" date="2023-06" db="EMBL/GenBank/DDBJ databases">
        <title>Identification and characterization of horizontal gene transfer across gut microbiota members of farm animals based on homology search.</title>
        <authorList>
            <person name="Zeman M."/>
            <person name="Kubasova T."/>
            <person name="Jahodarova E."/>
            <person name="Nykrynova M."/>
            <person name="Rychlik I."/>
        </authorList>
    </citation>
    <scope>NUCLEOTIDE SEQUENCE [LARGE SCALE GENOMIC DNA]</scope>
    <source>
        <strain evidence="3">ET341</strain>
    </source>
</reference>
<dbReference type="PROSITE" id="PS51257">
    <property type="entry name" value="PROKAR_LIPOPROTEIN"/>
    <property type="match status" value="1"/>
</dbReference>
<evidence type="ECO:0000259" key="1">
    <source>
        <dbReference type="Pfam" id="PF03466"/>
    </source>
</evidence>
<organism evidence="2 3">
    <name type="scientific">Massilimicrobiota timonensis</name>
    <dbReference type="NCBI Taxonomy" id="1776392"/>
    <lineage>
        <taxon>Bacteria</taxon>
        <taxon>Bacillati</taxon>
        <taxon>Bacillota</taxon>
        <taxon>Erysipelotrichia</taxon>
        <taxon>Erysipelotrichales</taxon>
        <taxon>Erysipelotrichaceae</taxon>
        <taxon>Massilimicrobiota</taxon>
    </lineage>
</organism>
<dbReference type="PANTHER" id="PTHR30419">
    <property type="entry name" value="HTH-TYPE TRANSCRIPTIONAL REGULATOR YBHD"/>
    <property type="match status" value="1"/>
</dbReference>
<evidence type="ECO:0000313" key="3">
    <source>
        <dbReference type="Proteomes" id="UP001529275"/>
    </source>
</evidence>
<accession>A0ABT7UH30</accession>
<feature type="domain" description="LysR substrate-binding" evidence="1">
    <location>
        <begin position="17"/>
        <end position="217"/>
    </location>
</feature>
<dbReference type="InterPro" id="IPR050950">
    <property type="entry name" value="HTH-type_LysR_regulators"/>
</dbReference>
<gene>
    <name evidence="2" type="ORF">QUV98_03850</name>
</gene>
<sequence>MIQIEEKIKEDFNHDAQHITGLITIGCGEALGVKYLSQIVSRFSKDNPLVKFEIITANSDTIKNNLDKGILDLGLLVEPVDITKYNFKKMAQKEQWGILTKSDSPLAKKSLIKPQDLINERLLMSNRTMVINEIENWFGKYYQNLNIAAYYNLGYNLVHFIKNDLGIAFCLESIDEIRDLTFVPLEPKLESRSVMVWKKDFILSPAMKKFIQYINDHHI</sequence>
<comment type="caution">
    <text evidence="2">The sequence shown here is derived from an EMBL/GenBank/DDBJ whole genome shotgun (WGS) entry which is preliminary data.</text>
</comment>
<dbReference type="Gene3D" id="3.40.190.290">
    <property type="match status" value="1"/>
</dbReference>
<dbReference type="SUPFAM" id="SSF53850">
    <property type="entry name" value="Periplasmic binding protein-like II"/>
    <property type="match status" value="1"/>
</dbReference>
<name>A0ABT7UH30_9FIRM</name>
<keyword evidence="3" id="KW-1185">Reference proteome</keyword>
<dbReference type="PANTHER" id="PTHR30419:SF8">
    <property type="entry name" value="NITROGEN ASSIMILATION TRANSCRIPTIONAL ACTIVATOR-RELATED"/>
    <property type="match status" value="1"/>
</dbReference>
<dbReference type="Pfam" id="PF03466">
    <property type="entry name" value="LysR_substrate"/>
    <property type="match status" value="1"/>
</dbReference>
<dbReference type="InterPro" id="IPR005119">
    <property type="entry name" value="LysR_subst-bd"/>
</dbReference>
<dbReference type="EMBL" id="JAUDCK010000008">
    <property type="protein sequence ID" value="MDM8195451.1"/>
    <property type="molecule type" value="Genomic_DNA"/>
</dbReference>